<reference evidence="1" key="1">
    <citation type="submission" date="2021-06" db="EMBL/GenBank/DDBJ databases">
        <title>Parelaphostrongylus tenuis whole genome reference sequence.</title>
        <authorList>
            <person name="Garwood T.J."/>
            <person name="Larsen P.A."/>
            <person name="Fountain-Jones N.M."/>
            <person name="Garbe J.R."/>
            <person name="Macchietto M.G."/>
            <person name="Kania S.A."/>
            <person name="Gerhold R.W."/>
            <person name="Richards J.E."/>
            <person name="Wolf T.M."/>
        </authorList>
    </citation>
    <scope>NUCLEOTIDE SEQUENCE</scope>
    <source>
        <strain evidence="1">MNPRO001-30</strain>
        <tissue evidence="1">Meninges</tissue>
    </source>
</reference>
<dbReference type="AlphaFoldDB" id="A0AAD5QTZ6"/>
<sequence length="126" mass="14080">MHKDGHDALDKLPIAYNKYNKSESALVLAKERENIFALHFTSLALMECSEKIKQRSNGSGDRLQSNGAVIANVVEAPFLDANMVLPTFEVAIVRAHAIKLSSNILRFVILQLNKQIFLIKSKVKKC</sequence>
<organism evidence="1 2">
    <name type="scientific">Parelaphostrongylus tenuis</name>
    <name type="common">Meningeal worm</name>
    <dbReference type="NCBI Taxonomy" id="148309"/>
    <lineage>
        <taxon>Eukaryota</taxon>
        <taxon>Metazoa</taxon>
        <taxon>Ecdysozoa</taxon>
        <taxon>Nematoda</taxon>
        <taxon>Chromadorea</taxon>
        <taxon>Rhabditida</taxon>
        <taxon>Rhabditina</taxon>
        <taxon>Rhabditomorpha</taxon>
        <taxon>Strongyloidea</taxon>
        <taxon>Metastrongylidae</taxon>
        <taxon>Parelaphostrongylus</taxon>
    </lineage>
</organism>
<evidence type="ECO:0000313" key="2">
    <source>
        <dbReference type="Proteomes" id="UP001196413"/>
    </source>
</evidence>
<gene>
    <name evidence="1" type="ORF">KIN20_017725</name>
</gene>
<protein>
    <submittedName>
        <fullName evidence="1">Uncharacterized protein</fullName>
    </submittedName>
</protein>
<comment type="caution">
    <text evidence="1">The sequence shown here is derived from an EMBL/GenBank/DDBJ whole genome shotgun (WGS) entry which is preliminary data.</text>
</comment>
<dbReference type="Proteomes" id="UP001196413">
    <property type="component" value="Unassembled WGS sequence"/>
</dbReference>
<proteinExistence type="predicted"/>
<evidence type="ECO:0000313" key="1">
    <source>
        <dbReference type="EMBL" id="KAJ1359096.1"/>
    </source>
</evidence>
<accession>A0AAD5QTZ6</accession>
<dbReference type="EMBL" id="JAHQIW010003546">
    <property type="protein sequence ID" value="KAJ1359096.1"/>
    <property type="molecule type" value="Genomic_DNA"/>
</dbReference>
<keyword evidence="2" id="KW-1185">Reference proteome</keyword>
<name>A0AAD5QTZ6_PARTN</name>